<organism evidence="13 14">
    <name type="scientific">Pseudomonas asuensis</name>
    <dbReference type="NCBI Taxonomy" id="1825787"/>
    <lineage>
        <taxon>Bacteria</taxon>
        <taxon>Pseudomonadati</taxon>
        <taxon>Pseudomonadota</taxon>
        <taxon>Gammaproteobacteria</taxon>
        <taxon>Pseudomonadales</taxon>
        <taxon>Pseudomonadaceae</taxon>
        <taxon>Pseudomonas</taxon>
    </lineage>
</organism>
<feature type="short sequence motif" description="'HIGH' region" evidence="9">
    <location>
        <begin position="127"/>
        <end position="137"/>
    </location>
</feature>
<comment type="caution">
    <text evidence="13">The sequence shown here is derived from an EMBL/GenBank/DDBJ whole genome shotgun (WGS) entry which is preliminary data.</text>
</comment>
<reference evidence="14" key="1">
    <citation type="journal article" date="2019" name="Int. J. Syst. Evol. Microbiol.">
        <title>The Global Catalogue of Microorganisms (GCM) 10K type strain sequencing project: providing services to taxonomists for standard genome sequencing and annotation.</title>
        <authorList>
            <consortium name="The Broad Institute Genomics Platform"/>
            <consortium name="The Broad Institute Genome Sequencing Center for Infectious Disease"/>
            <person name="Wu L."/>
            <person name="Ma J."/>
        </authorList>
    </citation>
    <scope>NUCLEOTIDE SEQUENCE [LARGE SCALE GENOMIC DNA]</scope>
    <source>
        <strain evidence="14">JCM 13501</strain>
    </source>
</reference>
<evidence type="ECO:0000256" key="3">
    <source>
        <dbReference type="ARBA" id="ARBA00022598"/>
    </source>
</evidence>
<comment type="similarity">
    <text evidence="1 9 10">Belongs to the class-I aminoacyl-tRNA synthetase family.</text>
</comment>
<dbReference type="HAMAP" id="MF_00123">
    <property type="entry name" value="Arg_tRNA_synth"/>
    <property type="match status" value="1"/>
</dbReference>
<dbReference type="InterPro" id="IPR001412">
    <property type="entry name" value="aa-tRNA-synth_I_CS"/>
</dbReference>
<dbReference type="SMART" id="SM01016">
    <property type="entry name" value="Arg_tRNA_synt_N"/>
    <property type="match status" value="1"/>
</dbReference>
<dbReference type="InterPro" id="IPR001278">
    <property type="entry name" value="Arg-tRNA-ligase"/>
</dbReference>
<dbReference type="EMBL" id="BMNW01000001">
    <property type="protein sequence ID" value="GGL97885.1"/>
    <property type="molecule type" value="Genomic_DNA"/>
</dbReference>
<dbReference type="CDD" id="cd00671">
    <property type="entry name" value="ArgRS_core"/>
    <property type="match status" value="1"/>
</dbReference>
<feature type="domain" description="DALR anticodon binding" evidence="11">
    <location>
        <begin position="463"/>
        <end position="579"/>
    </location>
</feature>
<dbReference type="InterPro" id="IPR008909">
    <property type="entry name" value="DALR_anticod-bd"/>
</dbReference>
<dbReference type="PRINTS" id="PR01038">
    <property type="entry name" value="TRNASYNTHARG"/>
</dbReference>
<evidence type="ECO:0000259" key="11">
    <source>
        <dbReference type="SMART" id="SM00836"/>
    </source>
</evidence>
<dbReference type="InterPro" id="IPR009080">
    <property type="entry name" value="tRNAsynth_Ia_anticodon-bd"/>
</dbReference>
<dbReference type="SUPFAM" id="SSF55190">
    <property type="entry name" value="Arginyl-tRNA synthetase (ArgRS), N-terminal 'additional' domain"/>
    <property type="match status" value="1"/>
</dbReference>
<dbReference type="Gene3D" id="3.30.1360.70">
    <property type="entry name" value="Arginyl tRNA synthetase N-terminal domain"/>
    <property type="match status" value="1"/>
</dbReference>
<evidence type="ECO:0000259" key="12">
    <source>
        <dbReference type="SMART" id="SM01016"/>
    </source>
</evidence>
<dbReference type="Pfam" id="PF03485">
    <property type="entry name" value="Arg_tRNA_synt_N"/>
    <property type="match status" value="1"/>
</dbReference>
<keyword evidence="2 9" id="KW-0963">Cytoplasm</keyword>
<dbReference type="Pfam" id="PF00750">
    <property type="entry name" value="tRNA-synt_1d"/>
    <property type="match status" value="1"/>
</dbReference>
<keyword evidence="14" id="KW-1185">Reference proteome</keyword>
<evidence type="ECO:0000256" key="10">
    <source>
        <dbReference type="RuleBase" id="RU363038"/>
    </source>
</evidence>
<evidence type="ECO:0000256" key="2">
    <source>
        <dbReference type="ARBA" id="ARBA00022490"/>
    </source>
</evidence>
<dbReference type="Proteomes" id="UP000616499">
    <property type="component" value="Unassembled WGS sequence"/>
</dbReference>
<dbReference type="InterPro" id="IPR005148">
    <property type="entry name" value="Arg-tRNA-synth_N"/>
</dbReference>
<dbReference type="PANTHER" id="PTHR11956">
    <property type="entry name" value="ARGINYL-TRNA SYNTHETASE"/>
    <property type="match status" value="1"/>
</dbReference>
<comment type="catalytic activity">
    <reaction evidence="8 9">
        <text>tRNA(Arg) + L-arginine + ATP = L-arginyl-tRNA(Arg) + AMP + diphosphate</text>
        <dbReference type="Rhea" id="RHEA:20301"/>
        <dbReference type="Rhea" id="RHEA-COMP:9658"/>
        <dbReference type="Rhea" id="RHEA-COMP:9673"/>
        <dbReference type="ChEBI" id="CHEBI:30616"/>
        <dbReference type="ChEBI" id="CHEBI:32682"/>
        <dbReference type="ChEBI" id="CHEBI:33019"/>
        <dbReference type="ChEBI" id="CHEBI:78442"/>
        <dbReference type="ChEBI" id="CHEBI:78513"/>
        <dbReference type="ChEBI" id="CHEBI:456215"/>
        <dbReference type="EC" id="6.1.1.19"/>
    </reaction>
</comment>
<evidence type="ECO:0000313" key="14">
    <source>
        <dbReference type="Proteomes" id="UP000616499"/>
    </source>
</evidence>
<keyword evidence="5 9" id="KW-0067">ATP-binding</keyword>
<dbReference type="EC" id="6.1.1.19" evidence="9"/>
<feature type="domain" description="Arginyl tRNA synthetase N-terminal" evidence="12">
    <location>
        <begin position="3"/>
        <end position="91"/>
    </location>
</feature>
<dbReference type="SUPFAM" id="SSF47323">
    <property type="entry name" value="Anticodon-binding domain of a subclass of class I aminoacyl-tRNA synthetases"/>
    <property type="match status" value="1"/>
</dbReference>
<dbReference type="InterPro" id="IPR014729">
    <property type="entry name" value="Rossmann-like_a/b/a_fold"/>
</dbReference>
<evidence type="ECO:0000313" key="13">
    <source>
        <dbReference type="EMBL" id="GGL97885.1"/>
    </source>
</evidence>
<accession>A0ABQ2GJ43</accession>
<gene>
    <name evidence="9 13" type="primary">argS</name>
    <name evidence="13" type="ORF">GCM10009425_06170</name>
</gene>
<evidence type="ECO:0000256" key="9">
    <source>
        <dbReference type="HAMAP-Rule" id="MF_00123"/>
    </source>
</evidence>
<evidence type="ECO:0000256" key="5">
    <source>
        <dbReference type="ARBA" id="ARBA00022840"/>
    </source>
</evidence>
<proteinExistence type="inferred from homology"/>
<sequence>MKDTIRQLIQNALERLTAEGILPEGLTPTIQVENTKDKSHGDFASNIAMMLAKPAGMKPRDLAEKLIAALPADASISQVQIAGPGFLNFFQNHEQLAQRLDAALTDGQLTVRKVAPKQRVVVDLSSPNLAKEMHVGHLRSTIIGDAVARVLEFLGDDVIRQNHVGDWGTQFGMLLAYLEEQPVAAESELSDLETFYRAAKKRFDDSPEFADRARELVVRLQAGDESCLKLWHRFNDISLSHCQKVYDRLNVKLTPADVKGESAYNSDLPGIVTELNAKGLLTESDGAHCVFLEEFKNAEGNPLPVIVQKAGGGYLYATTDLAAMRYRSQTLNADRVLYFVDQRQALHFQMAFEVARLAGFVAPSMSLEHMGFGTMNGADGRPFKTRDGGTVKLIDLLDEAEERAYVLVKEKNPSLEEAELREIARAVGIGAVKYADLSKHRTSDYSFNFELMLSFEGNTAPYLLYAYTRVASIFRKLGKGYNEVEGQIRLDAPQEQELGARLAQFGEVLNSVAEKGVPHLLCAYLYDIAGLFSSFYENCPILNAEDPAQRQSRLRLAALTGRTLKQGLELLGLNTLERM</sequence>
<dbReference type="SMART" id="SM00836">
    <property type="entry name" value="DALR_1"/>
    <property type="match status" value="1"/>
</dbReference>
<dbReference type="RefSeq" id="WP_188864580.1">
    <property type="nucleotide sequence ID" value="NZ_BMNW01000001.1"/>
</dbReference>
<keyword evidence="4 9" id="KW-0547">Nucleotide-binding</keyword>
<dbReference type="PROSITE" id="PS00178">
    <property type="entry name" value="AA_TRNA_LIGASE_I"/>
    <property type="match status" value="1"/>
</dbReference>
<dbReference type="Gene3D" id="3.40.50.620">
    <property type="entry name" value="HUPs"/>
    <property type="match status" value="1"/>
</dbReference>
<keyword evidence="3 9" id="KW-0436">Ligase</keyword>
<dbReference type="InterPro" id="IPR035684">
    <property type="entry name" value="ArgRS_core"/>
</dbReference>
<dbReference type="CDD" id="cd07956">
    <property type="entry name" value="Anticodon_Ia_Arg"/>
    <property type="match status" value="1"/>
</dbReference>
<dbReference type="SUPFAM" id="SSF52374">
    <property type="entry name" value="Nucleotidylyl transferase"/>
    <property type="match status" value="1"/>
</dbReference>
<dbReference type="PANTHER" id="PTHR11956:SF5">
    <property type="entry name" value="ARGININE--TRNA LIGASE, CYTOPLASMIC"/>
    <property type="match status" value="1"/>
</dbReference>
<evidence type="ECO:0000256" key="6">
    <source>
        <dbReference type="ARBA" id="ARBA00022917"/>
    </source>
</evidence>
<comment type="subcellular location">
    <subcellularLocation>
        <location evidence="9">Cytoplasm</location>
    </subcellularLocation>
</comment>
<dbReference type="NCBIfam" id="TIGR00456">
    <property type="entry name" value="argS"/>
    <property type="match status" value="1"/>
</dbReference>
<dbReference type="InterPro" id="IPR036695">
    <property type="entry name" value="Arg-tRNA-synth_N_sf"/>
</dbReference>
<evidence type="ECO:0000256" key="7">
    <source>
        <dbReference type="ARBA" id="ARBA00023146"/>
    </source>
</evidence>
<evidence type="ECO:0000256" key="8">
    <source>
        <dbReference type="ARBA" id="ARBA00049339"/>
    </source>
</evidence>
<name>A0ABQ2GJ43_9PSED</name>
<evidence type="ECO:0000256" key="1">
    <source>
        <dbReference type="ARBA" id="ARBA00005594"/>
    </source>
</evidence>
<keyword evidence="6 9" id="KW-0648">Protein biosynthesis</keyword>
<dbReference type="Gene3D" id="1.10.730.10">
    <property type="entry name" value="Isoleucyl-tRNA Synthetase, Domain 1"/>
    <property type="match status" value="1"/>
</dbReference>
<dbReference type="GO" id="GO:0016874">
    <property type="term" value="F:ligase activity"/>
    <property type="evidence" value="ECO:0007669"/>
    <property type="project" value="UniProtKB-KW"/>
</dbReference>
<protein>
    <recommendedName>
        <fullName evidence="9">Arginine--tRNA ligase</fullName>
        <ecNumber evidence="9">6.1.1.19</ecNumber>
    </recommendedName>
    <alternativeName>
        <fullName evidence="9">Arginyl-tRNA synthetase</fullName>
        <shortName evidence="9">ArgRS</shortName>
    </alternativeName>
</protein>
<comment type="subunit">
    <text evidence="9">Monomer.</text>
</comment>
<dbReference type="Pfam" id="PF05746">
    <property type="entry name" value="DALR_1"/>
    <property type="match status" value="1"/>
</dbReference>
<evidence type="ECO:0000256" key="4">
    <source>
        <dbReference type="ARBA" id="ARBA00022741"/>
    </source>
</evidence>
<keyword evidence="7 9" id="KW-0030">Aminoacyl-tRNA synthetase</keyword>